<dbReference type="CDD" id="cd06550">
    <property type="entry name" value="TM_ABC_iron-siderophores_like"/>
    <property type="match status" value="1"/>
</dbReference>
<feature type="transmembrane region" description="Helical" evidence="9">
    <location>
        <begin position="279"/>
        <end position="297"/>
    </location>
</feature>
<dbReference type="GO" id="GO:0007155">
    <property type="term" value="P:cell adhesion"/>
    <property type="evidence" value="ECO:0007669"/>
    <property type="project" value="InterPro"/>
</dbReference>
<evidence type="ECO:0000256" key="5">
    <source>
        <dbReference type="ARBA" id="ARBA00023136"/>
    </source>
</evidence>
<dbReference type="InterPro" id="IPR001626">
    <property type="entry name" value="ABC_TroCD"/>
</dbReference>
<dbReference type="STRING" id="44009.RV01_GL000025"/>
<dbReference type="InterPro" id="IPR006127">
    <property type="entry name" value="ZnuA-like"/>
</dbReference>
<dbReference type="GO" id="GO:0010043">
    <property type="term" value="P:response to zinc ion"/>
    <property type="evidence" value="ECO:0007669"/>
    <property type="project" value="TreeGrafter"/>
</dbReference>
<dbReference type="eggNOG" id="COG1108">
    <property type="taxonomic scope" value="Bacteria"/>
</dbReference>
<comment type="similarity">
    <text evidence="7">Belongs to the bacterial solute-binding protein 9 family.</text>
</comment>
<dbReference type="InterPro" id="IPR006129">
    <property type="entry name" value="AdhesinB"/>
</dbReference>
<dbReference type="eggNOG" id="COG0803">
    <property type="taxonomic scope" value="Bacteria"/>
</dbReference>
<dbReference type="Pfam" id="PF00950">
    <property type="entry name" value="ABC-3"/>
    <property type="match status" value="1"/>
</dbReference>
<evidence type="ECO:0000256" key="3">
    <source>
        <dbReference type="ARBA" id="ARBA00022692"/>
    </source>
</evidence>
<dbReference type="Gene3D" id="3.40.50.1980">
    <property type="entry name" value="Nitrogenase molybdenum iron protein domain"/>
    <property type="match status" value="2"/>
</dbReference>
<feature type="transmembrane region" description="Helical" evidence="9">
    <location>
        <begin position="95"/>
        <end position="117"/>
    </location>
</feature>
<evidence type="ECO:0000256" key="2">
    <source>
        <dbReference type="ARBA" id="ARBA00008034"/>
    </source>
</evidence>
<dbReference type="AlphaFoldDB" id="S1N7L7"/>
<keyword evidence="5 9" id="KW-0472">Membrane</keyword>
<dbReference type="Pfam" id="PF01297">
    <property type="entry name" value="ZnuA"/>
    <property type="match status" value="1"/>
</dbReference>
<dbReference type="Proteomes" id="UP000014127">
    <property type="component" value="Unassembled WGS sequence"/>
</dbReference>
<keyword evidence="4 9" id="KW-1133">Transmembrane helix</keyword>
<dbReference type="PANTHER" id="PTHR30477:SF13">
    <property type="entry name" value="IRON TRANSPORT SYSTEM MEMBRANE PROTEIN HI_0360-RELATED"/>
    <property type="match status" value="1"/>
</dbReference>
<evidence type="ECO:0000256" key="1">
    <source>
        <dbReference type="ARBA" id="ARBA00004141"/>
    </source>
</evidence>
<accession>S1N7L7</accession>
<dbReference type="NCBIfam" id="NF040927">
    <property type="entry name" value="ABC_perm_SloB"/>
    <property type="match status" value="1"/>
</dbReference>
<reference evidence="10 11" key="1">
    <citation type="submission" date="2013-03" db="EMBL/GenBank/DDBJ databases">
        <title>The Genome Sequence of Enterococcus dispar ATCC_51266 (Illumina only assembly).</title>
        <authorList>
            <consortium name="The Broad Institute Genomics Platform"/>
            <consortium name="The Broad Institute Genome Sequencing Center for Infectious Disease"/>
            <person name="Earl A."/>
            <person name="Russ C."/>
            <person name="Gilmore M."/>
            <person name="Surin D."/>
            <person name="Walker B."/>
            <person name="Young S."/>
            <person name="Zeng Q."/>
            <person name="Gargeya S."/>
            <person name="Fitzgerald M."/>
            <person name="Haas B."/>
            <person name="Abouelleil A."/>
            <person name="Allen A.W."/>
            <person name="Alvarado L."/>
            <person name="Arachchi H.M."/>
            <person name="Berlin A.M."/>
            <person name="Chapman S.B."/>
            <person name="Gainer-Dewar J."/>
            <person name="Goldberg J."/>
            <person name="Griggs A."/>
            <person name="Gujja S."/>
            <person name="Hansen M."/>
            <person name="Howarth C."/>
            <person name="Imamovic A."/>
            <person name="Ireland A."/>
            <person name="Larimer J."/>
            <person name="McCowan C."/>
            <person name="Murphy C."/>
            <person name="Pearson M."/>
            <person name="Poon T.W."/>
            <person name="Priest M."/>
            <person name="Roberts A."/>
            <person name="Saif S."/>
            <person name="Shea T."/>
            <person name="Sisk P."/>
            <person name="Sykes S."/>
            <person name="Wortman J."/>
            <person name="Nusbaum C."/>
            <person name="Birren B."/>
        </authorList>
    </citation>
    <scope>NUCLEOTIDE SEQUENCE [LARGE SCALE GENOMIC DNA]</scope>
    <source>
        <strain evidence="10 11">ATCC 51266</strain>
    </source>
</reference>
<dbReference type="Gene3D" id="1.10.3470.10">
    <property type="entry name" value="ABC transporter involved in vitamin B12 uptake, BtuC"/>
    <property type="match status" value="1"/>
</dbReference>
<feature type="transmembrane region" description="Helical" evidence="9">
    <location>
        <begin position="58"/>
        <end position="83"/>
    </location>
</feature>
<dbReference type="PRINTS" id="PR00691">
    <property type="entry name" value="ADHESINB"/>
</dbReference>
<dbReference type="InterPro" id="IPR037294">
    <property type="entry name" value="ABC_BtuC-like"/>
</dbReference>
<dbReference type="CDD" id="cd01137">
    <property type="entry name" value="PsaA"/>
    <property type="match status" value="1"/>
</dbReference>
<dbReference type="PATRIC" id="fig|1139219.3.peg.815"/>
<keyword evidence="7" id="KW-0813">Transport</keyword>
<dbReference type="GO" id="GO:0030001">
    <property type="term" value="P:metal ion transport"/>
    <property type="evidence" value="ECO:0007669"/>
    <property type="project" value="InterPro"/>
</dbReference>
<feature type="transmembrane region" description="Helical" evidence="9">
    <location>
        <begin position="137"/>
        <end position="157"/>
    </location>
</feature>
<evidence type="ECO:0000256" key="7">
    <source>
        <dbReference type="RuleBase" id="RU003512"/>
    </source>
</evidence>
<evidence type="ECO:0000256" key="4">
    <source>
        <dbReference type="ARBA" id="ARBA00022989"/>
    </source>
</evidence>
<dbReference type="InterPro" id="IPR006128">
    <property type="entry name" value="Lipoprotein_PsaA-like"/>
</dbReference>
<organism evidence="10 11">
    <name type="scientific">Enterococcus dispar ATCC 51266</name>
    <dbReference type="NCBI Taxonomy" id="1139219"/>
    <lineage>
        <taxon>Bacteria</taxon>
        <taxon>Bacillati</taxon>
        <taxon>Bacillota</taxon>
        <taxon>Bacilli</taxon>
        <taxon>Lactobacillales</taxon>
        <taxon>Enterococcaceae</taxon>
        <taxon>Enterococcus</taxon>
    </lineage>
</organism>
<dbReference type="PANTHER" id="PTHR30477">
    <property type="entry name" value="ABC-TRANSPORTER METAL-BINDING PROTEIN"/>
    <property type="match status" value="1"/>
</dbReference>
<protein>
    <recommendedName>
        <fullName evidence="6">Manganese import system permease protein ScaB</fullName>
    </recommendedName>
</protein>
<dbReference type="GO" id="GO:0043190">
    <property type="term" value="C:ATP-binding cassette (ABC) transporter complex"/>
    <property type="evidence" value="ECO:0007669"/>
    <property type="project" value="InterPro"/>
</dbReference>
<evidence type="ECO:0000256" key="9">
    <source>
        <dbReference type="SAM" id="Phobius"/>
    </source>
</evidence>
<dbReference type="GO" id="GO:0046872">
    <property type="term" value="F:metal ion binding"/>
    <property type="evidence" value="ECO:0007669"/>
    <property type="project" value="InterPro"/>
</dbReference>
<comment type="similarity">
    <text evidence="2 8">Belongs to the ABC-3 integral membrane protein family.</text>
</comment>
<keyword evidence="3 8" id="KW-0812">Transmembrane</keyword>
<dbReference type="HOGENOM" id="CLU_032030_0_0_9"/>
<dbReference type="PRINTS" id="PR00690">
    <property type="entry name" value="ADHESNFAMILY"/>
</dbReference>
<name>S1N7L7_9ENTE</name>
<gene>
    <name evidence="10" type="ORF">OMK_00847</name>
</gene>
<dbReference type="EMBL" id="AHYR01000003">
    <property type="protein sequence ID" value="EOT43492.1"/>
    <property type="molecule type" value="Genomic_DNA"/>
</dbReference>
<sequence>MIAHFIAGLHDYHFLQNALITSIVIGIVSGAIGCFIILRGMSLMGDAISHAVLPGVALSYILGINFFVGAVVFGILASVLITYIANNSTVKSDTAIGITFSSFLALGIILIGVANSSTDLFHILFGNVLAVQDIDKWITISIAAVVLLLLIIFYRPLLLTSFDPMMAKAFGMQVNRYHYLLMLMLTLVSVTAMQSVGTILVVALLITPAATAYLFTKRLKSMILLAATLGGLSSLIGLFIGYSFNIAAGSAIVLTAASLFLIGFFLSPKKVEQTKTKQRIFTVIAVMALIGMGMFSYQRFLRPDDNAAENKLTVVATNSIIADMVKEVAGDKVNLHSIVPVGKNPHEYEPLPVDVRNTQEADVIFYNGLNLETGGNGWFTKLMVNGNKKTNEDYFAVSDGVEVIYLEGEEQGKADPHAWLNIENGILYAKNIASTLIAKDPVNKETYRDNLAKYVEKLTNLDKLAKEQFASIPLKEKLIVTSEGCFKYFSKAYDIPSAYIWEINTEEEGTPNQITTLVTQLKESNVKALFVESSVNKKPMQSVAKDSGIPIYEEVFTDSIAEPGNRGDSYYDMMKENLTTIFAGLASETK</sequence>
<dbReference type="GO" id="GO:0055085">
    <property type="term" value="P:transmembrane transport"/>
    <property type="evidence" value="ECO:0007669"/>
    <property type="project" value="InterPro"/>
</dbReference>
<feature type="transmembrane region" description="Helical" evidence="9">
    <location>
        <begin position="246"/>
        <end position="267"/>
    </location>
</feature>
<dbReference type="FunFam" id="1.10.3470.10:FF:000003">
    <property type="entry name" value="Iron ABC transporter permease SitD"/>
    <property type="match status" value="1"/>
</dbReference>
<evidence type="ECO:0000256" key="6">
    <source>
        <dbReference type="ARBA" id="ARBA00072924"/>
    </source>
</evidence>
<dbReference type="GO" id="GO:0071281">
    <property type="term" value="P:cellular response to iron ion"/>
    <property type="evidence" value="ECO:0007669"/>
    <property type="project" value="UniProtKB-ARBA"/>
</dbReference>
<evidence type="ECO:0000313" key="11">
    <source>
        <dbReference type="Proteomes" id="UP000014127"/>
    </source>
</evidence>
<keyword evidence="11" id="KW-1185">Reference proteome</keyword>
<evidence type="ECO:0000256" key="8">
    <source>
        <dbReference type="RuleBase" id="RU003943"/>
    </source>
</evidence>
<feature type="transmembrane region" description="Helical" evidence="9">
    <location>
        <begin position="222"/>
        <end position="240"/>
    </location>
</feature>
<dbReference type="OrthoDB" id="9793396at2"/>
<proteinExistence type="inferred from homology"/>
<evidence type="ECO:0000313" key="10">
    <source>
        <dbReference type="EMBL" id="EOT43492.1"/>
    </source>
</evidence>
<dbReference type="SUPFAM" id="SSF53807">
    <property type="entry name" value="Helical backbone' metal receptor"/>
    <property type="match status" value="1"/>
</dbReference>
<dbReference type="SUPFAM" id="SSF81345">
    <property type="entry name" value="ABC transporter involved in vitamin B12 uptake, BtuC"/>
    <property type="match status" value="1"/>
</dbReference>
<feature type="transmembrane region" description="Helical" evidence="9">
    <location>
        <begin position="12"/>
        <end position="38"/>
    </location>
</feature>
<comment type="caution">
    <text evidence="10">The sequence shown here is derived from an EMBL/GenBank/DDBJ whole genome shotgun (WGS) entry which is preliminary data.</text>
</comment>
<comment type="subcellular location">
    <subcellularLocation>
        <location evidence="8">Cell membrane</location>
        <topology evidence="8">Multi-pass membrane protein</topology>
    </subcellularLocation>
    <subcellularLocation>
        <location evidence="1">Membrane</location>
        <topology evidence="1">Multi-pass membrane protein</topology>
    </subcellularLocation>
</comment>
<dbReference type="RefSeq" id="WP_016172030.1">
    <property type="nucleotide sequence ID" value="NZ_ASWK01000001.1"/>
</dbReference>